<evidence type="ECO:0000313" key="4">
    <source>
        <dbReference type="Proteomes" id="UP000887013"/>
    </source>
</evidence>
<evidence type="ECO:0000256" key="1">
    <source>
        <dbReference type="SAM" id="MobiDB-lite"/>
    </source>
</evidence>
<dbReference type="GO" id="GO:0016926">
    <property type="term" value="P:protein desumoylation"/>
    <property type="evidence" value="ECO:0007669"/>
    <property type="project" value="TreeGrafter"/>
</dbReference>
<dbReference type="PANTHER" id="PTHR15294">
    <property type="entry name" value="RETINOVIN-RELATED"/>
    <property type="match status" value="1"/>
</dbReference>
<keyword evidence="4" id="KW-1185">Reference proteome</keyword>
<dbReference type="Pfam" id="PF15499">
    <property type="entry name" value="Peptidase_C98"/>
    <property type="match status" value="1"/>
</dbReference>
<feature type="region of interest" description="Disordered" evidence="1">
    <location>
        <begin position="1456"/>
        <end position="1480"/>
    </location>
</feature>
<feature type="region of interest" description="Disordered" evidence="1">
    <location>
        <begin position="1568"/>
        <end position="1588"/>
    </location>
</feature>
<dbReference type="PROSITE" id="PS50235">
    <property type="entry name" value="USP_3"/>
    <property type="match status" value="1"/>
</dbReference>
<feature type="region of interest" description="Disordered" evidence="1">
    <location>
        <begin position="1697"/>
        <end position="1719"/>
    </location>
</feature>
<dbReference type="InterPro" id="IPR038765">
    <property type="entry name" value="Papain-like_cys_pep_sf"/>
</dbReference>
<dbReference type="InterPro" id="IPR033505">
    <property type="entry name" value="USPL1"/>
</dbReference>
<feature type="compositionally biased region" description="Low complexity" evidence="1">
    <location>
        <begin position="1421"/>
        <end position="1436"/>
    </location>
</feature>
<dbReference type="OrthoDB" id="6411614at2759"/>
<dbReference type="GO" id="GO:0030576">
    <property type="term" value="P:Cajal body organization"/>
    <property type="evidence" value="ECO:0007669"/>
    <property type="project" value="InterPro"/>
</dbReference>
<dbReference type="InterPro" id="IPR028890">
    <property type="entry name" value="Peptidase_C98"/>
</dbReference>
<name>A0A8X6U5N2_NEPPI</name>
<organism evidence="3 4">
    <name type="scientific">Nephila pilipes</name>
    <name type="common">Giant wood spider</name>
    <name type="synonym">Nephila maculata</name>
    <dbReference type="NCBI Taxonomy" id="299642"/>
    <lineage>
        <taxon>Eukaryota</taxon>
        <taxon>Metazoa</taxon>
        <taxon>Ecdysozoa</taxon>
        <taxon>Arthropoda</taxon>
        <taxon>Chelicerata</taxon>
        <taxon>Arachnida</taxon>
        <taxon>Araneae</taxon>
        <taxon>Araneomorphae</taxon>
        <taxon>Entelegynae</taxon>
        <taxon>Araneoidea</taxon>
        <taxon>Nephilidae</taxon>
        <taxon>Nephila</taxon>
    </lineage>
</organism>
<comment type="caution">
    <text evidence="3">The sequence shown here is derived from an EMBL/GenBank/DDBJ whole genome shotgun (WGS) entry which is preliminary data.</text>
</comment>
<feature type="compositionally biased region" description="Low complexity" evidence="1">
    <location>
        <begin position="1470"/>
        <end position="1480"/>
    </location>
</feature>
<feature type="region of interest" description="Disordered" evidence="1">
    <location>
        <begin position="878"/>
        <end position="909"/>
    </location>
</feature>
<dbReference type="Proteomes" id="UP000887013">
    <property type="component" value="Unassembled WGS sequence"/>
</dbReference>
<dbReference type="GO" id="GO:0015030">
    <property type="term" value="C:Cajal body"/>
    <property type="evidence" value="ECO:0007669"/>
    <property type="project" value="TreeGrafter"/>
</dbReference>
<sequence length="1924" mass="216864">MSTSNKVKCLDNILSKDLVPKNERLDNVIRKIKNQSHFVDEQNSVGPEIIASTKETDEGSTNLVKNNINWTLTDDKSLNQNYLTWENSSNLCWLDASMSLLVHNKTLCHSVPKDSPTQTAYIIESYKEAISIFNDHSSDDSIEKRLQIAKNLLKSIQESVLKYLKPFLKCSEGKPDSAFCSLLNLIGKDQEIKNFFIVRYAWHLICKKCPYSTIKNYEKPIITFNEVKKFNPHSPISLWKCPKCEAPKQEICLEYKTLPSCLIFHFENGAGNGEFDAEKLDFEINGRKYKLSGLLTLQKGQISSMNHFVTWIRDVITGYWLECDDLNSETSSFTMSQPTINLKDLSIISYEAIDNNGTILLKADTEDATESSNDDYLLIDLADESKDNVINKTGETNDTIKLKESAFEFGKKNCNENDDISTDSIDNKTLKLIPLNDGKELTFFPKENEAIIKKDASLKTDSPLLMDSLCEFLGSENSEMSKNASEDLFKYWKKHIDGEYDSLQDGSACISSNVVAENDIESIATKEIEIDYVPLQDSSTCKSSNVVTENYLEANATKAFEEIFKVNDHNFVWDDIFRTESEKDSIEVNKFPLGIPENLTAESVHKKRDDICLLQNEPDSETTEINLKKSDLFLQRELKLGNEAQQVSENSAREFSTEGIKHFTINSEPIFKIQDPTVSVKNTENSINHKYMYSTRSRGKKMIDNPVLETVLKNNNLSAKPYKSSNHVITSKSSEVSSVSLNRKTTSKKHVTKTAHNSSSKAIKKKKRPIIVDEIMPCAKFVLKEVSVVIEKLKESELSKYISLDCRDVGQKLNCDNIEKEQKAEVCSPVKVPSNSIEELTKTIVVKSKRFPDIKTCRKTKKQQNLLRFQSQQLNNSKVSRNVSVSKKAKGKSAVKNGTENNPEPVRRSSRIHLRKLASKTLTDNVGESVKKYVNDSKLKQNDKPLAVQINNPEIKSTNKIKNKCPKELNEIEHDIKRVELQTETILIEACKSNSGSSHRNALKTDETLKKEIPKNISKLTHSLSNLNLDATFENFKFENVRSELLNKRKRSRLKEVDAYKSPTIMNSDLIASSNRESSCSDINRSKGVKTNTLNRNQTNYVQINELQETTGMSPDYSSLLVDSGKRKKDRSNLMNSKRCRRAKSTDNYSRSETFKANNVSNTVCSELGMLTPYQKKKNKAKESISFSGTSKDINIKNTNSNETSKSNAVPRIASIHSSKENHDGIFSPIRQRRTRSASSCYSGSEVITNTVVSTEAYPQLESIFTSGPSVKSDMEISSYSTKEPTETTRVQLIASPNGNHCKVSSSGRRRKTNISSYCSESETIEKNISNKVYPRRDMLTPFKKKENEAIVTKNLIPKQHKTKLQGHSNNHFVSHKESISFSRTSENVNIKNRNSNQTSKSNAVPKIASTHSSKDNCDGIISPTRQRRSTSSCCSGSEIITNNEVSTKAYHLESISSSGPSVKSDMEISSNKTNESSETTRVQLIASSNGNHRKFSSPRKRRKTSISSYCFESETMVKNISNKVYPRRDMLTPYKKSIKYSTEAECTTSTHLVTNSVGHSHKLFVPSSEHISSTGRSRNSDIEKTNSNQTNKLINTSEIVSTPSSNKIHSQISSSERLIQSTYDIHHDSLNSLPESYSPKTTRISHPTVNSNFIVPSNHILLSNNMNRNKIVKTNVMQIKELPGTSGILPDNFSSLTNSGKRKKEDCSNPVNNDIDRNKSARTNKFNLEPTNVVLFNELPESFGMLPDNLKFLIDSSKEKEEDCSNSVNIKSYINRIKNLGVEINSNQANEFIHTSKTVFTPSLNENRDEISLPKRIIQNTSNIHNKSQKSLPDSSALKNILYTQMTDNLNHEKIEDNEESIAGRDMATTNDNEKTETGEKKKRIYKCNPNCVCSKMESHDIIDSVINLTLGNIFDFFEIVGD</sequence>
<proteinExistence type="predicted"/>
<feature type="region of interest" description="Disordered" evidence="1">
    <location>
        <begin position="1859"/>
        <end position="1881"/>
    </location>
</feature>
<feature type="compositionally biased region" description="Polar residues" evidence="1">
    <location>
        <begin position="1393"/>
        <end position="1403"/>
    </location>
</feature>
<dbReference type="EMBL" id="BMAW01022330">
    <property type="protein sequence ID" value="GFT77310.1"/>
    <property type="molecule type" value="Genomic_DNA"/>
</dbReference>
<accession>A0A8X6U5N2</accession>
<protein>
    <recommendedName>
        <fullName evidence="2">USP domain-containing protein</fullName>
    </recommendedName>
</protein>
<evidence type="ECO:0000259" key="2">
    <source>
        <dbReference type="PROSITE" id="PS50235"/>
    </source>
</evidence>
<dbReference type="PANTHER" id="PTHR15294:SF3">
    <property type="entry name" value="SUMO-SPECIFIC ISOPEPTIDASE USPL1"/>
    <property type="match status" value="1"/>
</dbReference>
<feature type="region of interest" description="Disordered" evidence="1">
    <location>
        <begin position="739"/>
        <end position="762"/>
    </location>
</feature>
<dbReference type="InterPro" id="IPR028889">
    <property type="entry name" value="USP"/>
</dbReference>
<feature type="domain" description="USP" evidence="2">
    <location>
        <begin position="83"/>
        <end position="353"/>
    </location>
</feature>
<evidence type="ECO:0000313" key="3">
    <source>
        <dbReference type="EMBL" id="GFT77310.1"/>
    </source>
</evidence>
<gene>
    <name evidence="3" type="ORF">NPIL_209051</name>
</gene>
<dbReference type="GO" id="GO:0032183">
    <property type="term" value="F:SUMO binding"/>
    <property type="evidence" value="ECO:0007669"/>
    <property type="project" value="InterPro"/>
</dbReference>
<reference evidence="3" key="1">
    <citation type="submission" date="2020-08" db="EMBL/GenBank/DDBJ databases">
        <title>Multicomponent nature underlies the extraordinary mechanical properties of spider dragline silk.</title>
        <authorList>
            <person name="Kono N."/>
            <person name="Nakamura H."/>
            <person name="Mori M."/>
            <person name="Yoshida Y."/>
            <person name="Ohtoshi R."/>
            <person name="Malay A.D."/>
            <person name="Moran D.A.P."/>
            <person name="Tomita M."/>
            <person name="Numata K."/>
            <person name="Arakawa K."/>
        </authorList>
    </citation>
    <scope>NUCLEOTIDE SEQUENCE</scope>
</reference>
<feature type="region of interest" description="Disordered" evidence="1">
    <location>
        <begin position="1393"/>
        <end position="1436"/>
    </location>
</feature>
<dbReference type="SUPFAM" id="SSF54001">
    <property type="entry name" value="Cysteine proteinases"/>
    <property type="match status" value="1"/>
</dbReference>